<comment type="caution">
    <text evidence="2">The sequence shown here is derived from an EMBL/GenBank/DDBJ whole genome shotgun (WGS) entry which is preliminary data.</text>
</comment>
<evidence type="ECO:0000313" key="3">
    <source>
        <dbReference type="Proteomes" id="UP000261140"/>
    </source>
</evidence>
<evidence type="ECO:0000256" key="1">
    <source>
        <dbReference type="SAM" id="Phobius"/>
    </source>
</evidence>
<feature type="transmembrane region" description="Helical" evidence="1">
    <location>
        <begin position="114"/>
        <end position="131"/>
    </location>
</feature>
<dbReference type="Proteomes" id="UP000261140">
    <property type="component" value="Unassembled WGS sequence"/>
</dbReference>
<accession>A0A3E2TBR9</accession>
<keyword evidence="1" id="KW-0812">Transmembrane</keyword>
<keyword evidence="1" id="KW-1133">Transmembrane helix</keyword>
<protein>
    <submittedName>
        <fullName evidence="2">Uncharacterized protein</fullName>
    </submittedName>
</protein>
<gene>
    <name evidence="2" type="ORF">DWZ89_06560</name>
</gene>
<dbReference type="AlphaFoldDB" id="A0A3E2TBR9"/>
<reference evidence="2 3" key="1">
    <citation type="submission" date="2018-08" db="EMBL/GenBank/DDBJ databases">
        <title>A genome reference for cultivated species of the human gut microbiota.</title>
        <authorList>
            <person name="Zou Y."/>
            <person name="Xue W."/>
            <person name="Luo G."/>
        </authorList>
    </citation>
    <scope>NUCLEOTIDE SEQUENCE [LARGE SCALE GENOMIC DNA]</scope>
    <source>
        <strain evidence="2 3">AF36-11AT</strain>
    </source>
</reference>
<evidence type="ECO:0000313" key="2">
    <source>
        <dbReference type="EMBL" id="RGB72170.1"/>
    </source>
</evidence>
<sequence>MGITVYRCQQIKENNWEQSTVFYVIAVQSLKPATLRDTLTASQWSGMCFFSLAFFAVIFMEMLSDLLLVADRRTAWKALNGNVSEAKFHNLQQIVLCENQKGYIKKKLASTMRLVLMICATAAFVWFTFWYKVLL</sequence>
<organism evidence="2 3">
    <name type="scientific">Faecalibacterium prausnitzii</name>
    <dbReference type="NCBI Taxonomy" id="853"/>
    <lineage>
        <taxon>Bacteria</taxon>
        <taxon>Bacillati</taxon>
        <taxon>Bacillota</taxon>
        <taxon>Clostridia</taxon>
        <taxon>Eubacteriales</taxon>
        <taxon>Oscillospiraceae</taxon>
        <taxon>Faecalibacterium</taxon>
    </lineage>
</organism>
<keyword evidence="1" id="KW-0472">Membrane</keyword>
<feature type="transmembrane region" description="Helical" evidence="1">
    <location>
        <begin position="44"/>
        <end position="63"/>
    </location>
</feature>
<proteinExistence type="predicted"/>
<dbReference type="EMBL" id="QVEQ01000003">
    <property type="protein sequence ID" value="RGB72170.1"/>
    <property type="molecule type" value="Genomic_DNA"/>
</dbReference>
<name>A0A3E2TBR9_9FIRM</name>